<dbReference type="RefSeq" id="WP_038986619.1">
    <property type="nucleotide sequence ID" value="NZ_JWJO01000025.1"/>
</dbReference>
<keyword evidence="2" id="KW-0238">DNA-binding</keyword>
<dbReference type="PANTHER" id="PTHR44688">
    <property type="entry name" value="DNA-BINDING TRANSCRIPTIONAL ACTIVATOR DEVR_DOSR"/>
    <property type="match status" value="1"/>
</dbReference>
<dbReference type="InterPro" id="IPR036388">
    <property type="entry name" value="WH-like_DNA-bd_sf"/>
</dbReference>
<evidence type="ECO:0000256" key="3">
    <source>
        <dbReference type="ARBA" id="ARBA00023163"/>
    </source>
</evidence>
<evidence type="ECO:0000259" key="4">
    <source>
        <dbReference type="PROSITE" id="PS50043"/>
    </source>
</evidence>
<dbReference type="PROSITE" id="PS00622">
    <property type="entry name" value="HTH_LUXR_1"/>
    <property type="match status" value="1"/>
</dbReference>
<evidence type="ECO:0000256" key="2">
    <source>
        <dbReference type="ARBA" id="ARBA00023125"/>
    </source>
</evidence>
<dbReference type="SUPFAM" id="SSF46894">
    <property type="entry name" value="C-terminal effector domain of the bipartite response regulators"/>
    <property type="match status" value="1"/>
</dbReference>
<keyword evidence="3" id="KW-0804">Transcription</keyword>
<dbReference type="Gene3D" id="3.30.450.20">
    <property type="entry name" value="PAS domain"/>
    <property type="match status" value="1"/>
</dbReference>
<dbReference type="GO" id="GO:0006355">
    <property type="term" value="P:regulation of DNA-templated transcription"/>
    <property type="evidence" value="ECO:0007669"/>
    <property type="project" value="InterPro"/>
</dbReference>
<dbReference type="PANTHER" id="PTHR44688:SF16">
    <property type="entry name" value="DNA-BINDING TRANSCRIPTIONAL ACTIVATOR DEVR_DOSR"/>
    <property type="match status" value="1"/>
</dbReference>
<dbReference type="EMBL" id="LQNU01000035">
    <property type="protein sequence ID" value="KZE83808.1"/>
    <property type="molecule type" value="Genomic_DNA"/>
</dbReference>
<evidence type="ECO:0000313" key="6">
    <source>
        <dbReference type="Proteomes" id="UP000076630"/>
    </source>
</evidence>
<feature type="domain" description="HTH luxR-type" evidence="4">
    <location>
        <begin position="168"/>
        <end position="233"/>
    </location>
</feature>
<accession>A0A164AGC9</accession>
<sequence>MNKKSYNLWLDFINNEKGKNLYHTTDADKRTTYTFIYDCINNSFTFMDSTFSAITGHKVKAITPGTYIDLIHPDDYEYFLEKKKQIQTFTNNLRFNDVFRYVFKYSYRLKKSDGSYIQVLQEYQAFEINEQGYWATSLVRHIITEGSSIISLNTDYQVYDKEKRIYLDLNNKLNLTSRELEIVELIKNGLTSKQISLELHISINTILTHRKNILSKTQSNSFIELFHKMTGITSQL</sequence>
<dbReference type="InterPro" id="IPR000792">
    <property type="entry name" value="Tscrpt_reg_LuxR_C"/>
</dbReference>
<dbReference type="GO" id="GO:0003677">
    <property type="term" value="F:DNA binding"/>
    <property type="evidence" value="ECO:0007669"/>
    <property type="project" value="UniProtKB-KW"/>
</dbReference>
<dbReference type="SUPFAM" id="SSF55785">
    <property type="entry name" value="PYP-like sensor domain (PAS domain)"/>
    <property type="match status" value="1"/>
</dbReference>
<gene>
    <name evidence="5" type="ORF">AV926_03875</name>
</gene>
<organism evidence="5 6">
    <name type="scientific">Myroides marinus</name>
    <dbReference type="NCBI Taxonomy" id="703342"/>
    <lineage>
        <taxon>Bacteria</taxon>
        <taxon>Pseudomonadati</taxon>
        <taxon>Bacteroidota</taxon>
        <taxon>Flavobacteriia</taxon>
        <taxon>Flavobacteriales</taxon>
        <taxon>Flavobacteriaceae</taxon>
        <taxon>Myroides</taxon>
    </lineage>
</organism>
<dbReference type="Proteomes" id="UP000076630">
    <property type="component" value="Unassembled WGS sequence"/>
</dbReference>
<dbReference type="OrthoDB" id="965844at2"/>
<dbReference type="PRINTS" id="PR00038">
    <property type="entry name" value="HTHLUXR"/>
</dbReference>
<dbReference type="InterPro" id="IPR035965">
    <property type="entry name" value="PAS-like_dom_sf"/>
</dbReference>
<dbReference type="Pfam" id="PF00196">
    <property type="entry name" value="GerE"/>
    <property type="match status" value="1"/>
</dbReference>
<comment type="caution">
    <text evidence="5">The sequence shown here is derived from an EMBL/GenBank/DDBJ whole genome shotgun (WGS) entry which is preliminary data.</text>
</comment>
<dbReference type="InterPro" id="IPR016032">
    <property type="entry name" value="Sig_transdc_resp-reg_C-effctor"/>
</dbReference>
<keyword evidence="1" id="KW-0805">Transcription regulation</keyword>
<evidence type="ECO:0000313" key="5">
    <source>
        <dbReference type="EMBL" id="KZE83808.1"/>
    </source>
</evidence>
<dbReference type="SMART" id="SM00421">
    <property type="entry name" value="HTH_LUXR"/>
    <property type="match status" value="1"/>
</dbReference>
<protein>
    <recommendedName>
        <fullName evidence="4">HTH luxR-type domain-containing protein</fullName>
    </recommendedName>
</protein>
<evidence type="ECO:0000256" key="1">
    <source>
        <dbReference type="ARBA" id="ARBA00023015"/>
    </source>
</evidence>
<dbReference type="AlphaFoldDB" id="A0A164AGC9"/>
<dbReference type="CDD" id="cd06170">
    <property type="entry name" value="LuxR_C_like"/>
    <property type="match status" value="1"/>
</dbReference>
<dbReference type="Gene3D" id="1.10.10.10">
    <property type="entry name" value="Winged helix-like DNA-binding domain superfamily/Winged helix DNA-binding domain"/>
    <property type="match status" value="1"/>
</dbReference>
<keyword evidence="6" id="KW-1185">Reference proteome</keyword>
<name>A0A164AGC9_9FLAO</name>
<proteinExistence type="predicted"/>
<dbReference type="PROSITE" id="PS50043">
    <property type="entry name" value="HTH_LUXR_2"/>
    <property type="match status" value="1"/>
</dbReference>
<reference evidence="5 6" key="1">
    <citation type="submission" date="2016-01" db="EMBL/GenBank/DDBJ databases">
        <title>Whole genome sequencing of Myroides marinus L41.</title>
        <authorList>
            <person name="Hong K.W."/>
        </authorList>
    </citation>
    <scope>NUCLEOTIDE SEQUENCE [LARGE SCALE GENOMIC DNA]</scope>
    <source>
        <strain evidence="5 6">L41</strain>
    </source>
</reference>